<evidence type="ECO:0000259" key="1">
    <source>
        <dbReference type="SMART" id="SM00670"/>
    </source>
</evidence>
<dbReference type="InterPro" id="IPR029060">
    <property type="entry name" value="PIN-like_dom_sf"/>
</dbReference>
<feature type="domain" description="PIN" evidence="1">
    <location>
        <begin position="1"/>
        <end position="117"/>
    </location>
</feature>
<dbReference type="SUPFAM" id="SSF88723">
    <property type="entry name" value="PIN domain-like"/>
    <property type="match status" value="1"/>
</dbReference>
<dbReference type="NCBIfam" id="TIGR00305">
    <property type="entry name" value="putative toxin-antitoxin system toxin component, PIN family"/>
    <property type="match status" value="1"/>
</dbReference>
<dbReference type="InterPro" id="IPR002850">
    <property type="entry name" value="PIN_toxin-like"/>
</dbReference>
<organism evidence="4">
    <name type="scientific">freshwater metagenome</name>
    <dbReference type="NCBI Taxonomy" id="449393"/>
    <lineage>
        <taxon>unclassified sequences</taxon>
        <taxon>metagenomes</taxon>
        <taxon>ecological metagenomes</taxon>
    </lineage>
</organism>
<accession>A0A6J7TXK3</accession>
<dbReference type="EMBL" id="CAEZZL010000161">
    <property type="protein sequence ID" value="CAB4772305.1"/>
    <property type="molecule type" value="Genomic_DNA"/>
</dbReference>
<sequence length="139" mass="15879">MRVVLDTNVFVSAAIQNGASHQIVDHLIRDNSDELVICYEILSELRDVLVSRPRLRKWISLDDAELYVEMIQLRFNFVPNPTDIIPISRDSDDDFILALAQRERADYVVSGDKDLLVLQIPELSIVTPAEFVTILKRNS</sequence>
<evidence type="ECO:0000313" key="2">
    <source>
        <dbReference type="EMBL" id="CAB4673815.1"/>
    </source>
</evidence>
<name>A0A6J7TXK3_9ZZZZ</name>
<gene>
    <name evidence="2" type="ORF">UFOPK2334_00688</name>
    <name evidence="3" type="ORF">UFOPK2870_01378</name>
    <name evidence="4" type="ORF">UFOPK4293_01668</name>
</gene>
<dbReference type="Gene3D" id="3.40.50.1010">
    <property type="entry name" value="5'-nuclease"/>
    <property type="match status" value="1"/>
</dbReference>
<dbReference type="PANTHER" id="PTHR34610:SF4">
    <property type="entry name" value="SLL8027 PROTEIN"/>
    <property type="match status" value="1"/>
</dbReference>
<reference evidence="4" key="1">
    <citation type="submission" date="2020-05" db="EMBL/GenBank/DDBJ databases">
        <authorList>
            <person name="Chiriac C."/>
            <person name="Salcher M."/>
            <person name="Ghai R."/>
            <person name="Kavagutti S V."/>
        </authorList>
    </citation>
    <scope>NUCLEOTIDE SEQUENCE</scope>
</reference>
<dbReference type="Pfam" id="PF13470">
    <property type="entry name" value="PIN_3"/>
    <property type="match status" value="1"/>
</dbReference>
<dbReference type="EMBL" id="CAFBQH010000164">
    <property type="protein sequence ID" value="CAB5057782.1"/>
    <property type="molecule type" value="Genomic_DNA"/>
</dbReference>
<protein>
    <submittedName>
        <fullName evidence="4">Unannotated protein</fullName>
    </submittedName>
</protein>
<dbReference type="EMBL" id="CAEZXA010000046">
    <property type="protein sequence ID" value="CAB4673815.1"/>
    <property type="molecule type" value="Genomic_DNA"/>
</dbReference>
<evidence type="ECO:0000313" key="4">
    <source>
        <dbReference type="EMBL" id="CAB5057782.1"/>
    </source>
</evidence>
<dbReference type="AlphaFoldDB" id="A0A6J7TXK3"/>
<dbReference type="InterPro" id="IPR002716">
    <property type="entry name" value="PIN_dom"/>
</dbReference>
<evidence type="ECO:0000313" key="3">
    <source>
        <dbReference type="EMBL" id="CAB4772305.1"/>
    </source>
</evidence>
<proteinExistence type="predicted"/>
<dbReference type="SMART" id="SM00670">
    <property type="entry name" value="PINc"/>
    <property type="match status" value="1"/>
</dbReference>
<dbReference type="PANTHER" id="PTHR34610">
    <property type="entry name" value="SSL7007 PROTEIN"/>
    <property type="match status" value="1"/>
</dbReference>